<sequence length="137" mass="15841">LSTIMQNNTIVTPPDTPLLANKYEYNIYQKTFKDKAGLACHNIIIRKYSIQKKLLVVLANLLDLFKNDLVYFIHHQLSNSFKNAGKKTVSITCSKNQFYTIFGDYIHFYSKKTGIYRCVFCGLEGEQKLNQIFGRTD</sequence>
<gene>
    <name evidence="1" type="ORF">GMARGA_LOCUS14447</name>
</gene>
<name>A0ABN7V700_GIGMA</name>
<protein>
    <submittedName>
        <fullName evidence="1">40210_t:CDS:1</fullName>
    </submittedName>
</protein>
<feature type="non-terminal residue" evidence="1">
    <location>
        <position position="1"/>
    </location>
</feature>
<dbReference type="Proteomes" id="UP000789901">
    <property type="component" value="Unassembled WGS sequence"/>
</dbReference>
<proteinExistence type="predicted"/>
<comment type="caution">
    <text evidence="1">The sequence shown here is derived from an EMBL/GenBank/DDBJ whole genome shotgun (WGS) entry which is preliminary data.</text>
</comment>
<dbReference type="EMBL" id="CAJVQB010009577">
    <property type="protein sequence ID" value="CAG8731542.1"/>
    <property type="molecule type" value="Genomic_DNA"/>
</dbReference>
<evidence type="ECO:0000313" key="1">
    <source>
        <dbReference type="EMBL" id="CAG8731542.1"/>
    </source>
</evidence>
<evidence type="ECO:0000313" key="2">
    <source>
        <dbReference type="Proteomes" id="UP000789901"/>
    </source>
</evidence>
<organism evidence="1 2">
    <name type="scientific">Gigaspora margarita</name>
    <dbReference type="NCBI Taxonomy" id="4874"/>
    <lineage>
        <taxon>Eukaryota</taxon>
        <taxon>Fungi</taxon>
        <taxon>Fungi incertae sedis</taxon>
        <taxon>Mucoromycota</taxon>
        <taxon>Glomeromycotina</taxon>
        <taxon>Glomeromycetes</taxon>
        <taxon>Diversisporales</taxon>
        <taxon>Gigasporaceae</taxon>
        <taxon>Gigaspora</taxon>
    </lineage>
</organism>
<reference evidence="1 2" key="1">
    <citation type="submission" date="2021-06" db="EMBL/GenBank/DDBJ databases">
        <authorList>
            <person name="Kallberg Y."/>
            <person name="Tangrot J."/>
            <person name="Rosling A."/>
        </authorList>
    </citation>
    <scope>NUCLEOTIDE SEQUENCE [LARGE SCALE GENOMIC DNA]</scope>
    <source>
        <strain evidence="1 2">120-4 pot B 10/14</strain>
    </source>
</reference>
<keyword evidence="2" id="KW-1185">Reference proteome</keyword>
<accession>A0ABN7V700</accession>